<feature type="domain" description="Tail sheath protein C-terminal" evidence="3">
    <location>
        <begin position="369"/>
        <end position="467"/>
    </location>
</feature>
<dbReference type="Pfam" id="PF17482">
    <property type="entry name" value="Phage_sheath_1C"/>
    <property type="match status" value="1"/>
</dbReference>
<name>A0A411WIH6_9GAMM</name>
<reference evidence="4 5" key="1">
    <citation type="submission" date="2019-03" db="EMBL/GenBank/DDBJ databases">
        <title>Pragia sp. nov. isolated from the gut tract of Carduelis flavirostris.</title>
        <authorList>
            <person name="Ge Y."/>
        </authorList>
    </citation>
    <scope>NUCLEOTIDE SEQUENCE [LARGE SCALE GENOMIC DNA]</scope>
    <source>
        <strain evidence="4 5">CF-458</strain>
    </source>
</reference>
<evidence type="ECO:0000259" key="3">
    <source>
        <dbReference type="Pfam" id="PF17482"/>
    </source>
</evidence>
<evidence type="ECO:0000313" key="5">
    <source>
        <dbReference type="Proteomes" id="UP000293154"/>
    </source>
</evidence>
<dbReference type="KEGG" id="prag:EKN56_06010"/>
<gene>
    <name evidence="4" type="ORF">EKN56_06010</name>
</gene>
<dbReference type="InterPro" id="IPR035089">
    <property type="entry name" value="Phage_sheath_subtilisin"/>
</dbReference>
<accession>A0A411WIH6</accession>
<dbReference type="AlphaFoldDB" id="A0A411WIH6"/>
<dbReference type="Pfam" id="PF04984">
    <property type="entry name" value="Phage_sheath_1"/>
    <property type="match status" value="1"/>
</dbReference>
<evidence type="ECO:0000256" key="1">
    <source>
        <dbReference type="ARBA" id="ARBA00008005"/>
    </source>
</evidence>
<comment type="similarity">
    <text evidence="1">Belongs to the myoviridae tail sheath protein family.</text>
</comment>
<keyword evidence="5" id="KW-1185">Reference proteome</keyword>
<proteinExistence type="inferred from homology"/>
<evidence type="ECO:0000259" key="2">
    <source>
        <dbReference type="Pfam" id="PF04984"/>
    </source>
</evidence>
<feature type="domain" description="Tail sheath protein subtilisin-like" evidence="2">
    <location>
        <begin position="206"/>
        <end position="359"/>
    </location>
</feature>
<dbReference type="InterPro" id="IPR020287">
    <property type="entry name" value="Tail_sheath_C"/>
</dbReference>
<evidence type="ECO:0000313" key="4">
    <source>
        <dbReference type="EMBL" id="QBH95994.1"/>
    </source>
</evidence>
<organism evidence="4 5">
    <name type="scientific">Limnobaculum zhutongyuii</name>
    <dbReference type="NCBI Taxonomy" id="2498113"/>
    <lineage>
        <taxon>Bacteria</taxon>
        <taxon>Pseudomonadati</taxon>
        <taxon>Pseudomonadota</taxon>
        <taxon>Gammaproteobacteria</taxon>
        <taxon>Enterobacterales</taxon>
        <taxon>Budviciaceae</taxon>
        <taxon>Limnobaculum</taxon>
    </lineage>
</organism>
<dbReference type="OrthoDB" id="5442644at2"/>
<dbReference type="RefSeq" id="WP_130590974.1">
    <property type="nucleotide sequence ID" value="NZ_CP034752.1"/>
</dbReference>
<dbReference type="InterPro" id="IPR007067">
    <property type="entry name" value="Tail_sheath"/>
</dbReference>
<protein>
    <submittedName>
        <fullName evidence="4">Phage tail protein</fullName>
    </submittedName>
</protein>
<dbReference type="PIRSF" id="PIRSF007349">
    <property type="entry name" value="Tsp_L"/>
    <property type="match status" value="1"/>
</dbReference>
<dbReference type="EMBL" id="CP034752">
    <property type="protein sequence ID" value="QBH95994.1"/>
    <property type="molecule type" value="Genomic_DNA"/>
</dbReference>
<sequence length="471" mass="49902">MTQIDFDTIKNSIRKPGVYTEFNTRTAVNTLPGNPQRMLVIAPMLVSGSVPSLKPVPVFSDVEAEKYFGAGSLAHIMTRAAIKANAYLQLDVIGLPNDGAGQAATGTLKITGTATKSGTLSVWVSGERVDISIDNASTAATVSSALVTALTQKTDLLVSAALATDTITLTCKTKGAWGNDIQLRAVTTATGLTLTVTAMTGGELDPDIQPALDAVFAAGHHVLACPFSTETALNALSDHLTSTGSAMEQRGAVGCAGWTGTSGTGITLASSVDDGRISMPWYRGSEKLPAILASAYAAVLAAEEDPAQPFDNVEIVGMDVVALEDRISRNEQEMVLYNGLTPIQVGPGNAVQIVRAISTYTVNPAGIADPALLDITTIRTLDYVRTSCNTRLGLRFPNSKKTNRTRARVWSELYDVLLKLEDAEIIENVEANKGYLIVQENGQDVSRYDCVIPSDVVNGLHVIASRIDLYL</sequence>
<dbReference type="Proteomes" id="UP000293154">
    <property type="component" value="Chromosome"/>
</dbReference>